<feature type="signal peptide" evidence="2">
    <location>
        <begin position="1"/>
        <end position="17"/>
    </location>
</feature>
<protein>
    <submittedName>
        <fullName evidence="3">Uncharacterized protein</fullName>
    </submittedName>
</protein>
<evidence type="ECO:0000313" key="4">
    <source>
        <dbReference type="Proteomes" id="UP001218218"/>
    </source>
</evidence>
<dbReference type="EMBL" id="JARIHO010000041">
    <property type="protein sequence ID" value="KAJ7327491.1"/>
    <property type="molecule type" value="Genomic_DNA"/>
</dbReference>
<keyword evidence="4" id="KW-1185">Reference proteome</keyword>
<sequence>MFLALLFSLLSLVALVAFPTAAELGRGPSLDAAAIELPLATVTKMSFTDASALPKTTTTAFMRLSGTALGFADALGLQPQPTPGAFLDLLRRLPLTKFIFQPQQIPAPHTLAQSSAKARLQALSSVHSHSSLGSQHVNKRRKGKGEGKGEDEKAKHTEELIGDLARQGMGISSNLLGP</sequence>
<keyword evidence="2" id="KW-0732">Signal</keyword>
<dbReference type="AlphaFoldDB" id="A0AAD6ZLL9"/>
<feature type="compositionally biased region" description="Low complexity" evidence="1">
    <location>
        <begin position="123"/>
        <end position="136"/>
    </location>
</feature>
<feature type="compositionally biased region" description="Basic and acidic residues" evidence="1">
    <location>
        <begin position="144"/>
        <end position="159"/>
    </location>
</feature>
<comment type="caution">
    <text evidence="3">The sequence shown here is derived from an EMBL/GenBank/DDBJ whole genome shotgun (WGS) entry which is preliminary data.</text>
</comment>
<dbReference type="Proteomes" id="UP001218218">
    <property type="component" value="Unassembled WGS sequence"/>
</dbReference>
<reference evidence="3" key="1">
    <citation type="submission" date="2023-03" db="EMBL/GenBank/DDBJ databases">
        <title>Massive genome expansion in bonnet fungi (Mycena s.s.) driven by repeated elements and novel gene families across ecological guilds.</title>
        <authorList>
            <consortium name="Lawrence Berkeley National Laboratory"/>
            <person name="Harder C.B."/>
            <person name="Miyauchi S."/>
            <person name="Viragh M."/>
            <person name="Kuo A."/>
            <person name="Thoen E."/>
            <person name="Andreopoulos B."/>
            <person name="Lu D."/>
            <person name="Skrede I."/>
            <person name="Drula E."/>
            <person name="Henrissat B."/>
            <person name="Morin E."/>
            <person name="Kohler A."/>
            <person name="Barry K."/>
            <person name="LaButti K."/>
            <person name="Morin E."/>
            <person name="Salamov A."/>
            <person name="Lipzen A."/>
            <person name="Mereny Z."/>
            <person name="Hegedus B."/>
            <person name="Baldrian P."/>
            <person name="Stursova M."/>
            <person name="Weitz H."/>
            <person name="Taylor A."/>
            <person name="Grigoriev I.V."/>
            <person name="Nagy L.G."/>
            <person name="Martin F."/>
            <person name="Kauserud H."/>
        </authorList>
    </citation>
    <scope>NUCLEOTIDE SEQUENCE</scope>
    <source>
        <strain evidence="3">CBHHK002</strain>
    </source>
</reference>
<organism evidence="3 4">
    <name type="scientific">Mycena albidolilacea</name>
    <dbReference type="NCBI Taxonomy" id="1033008"/>
    <lineage>
        <taxon>Eukaryota</taxon>
        <taxon>Fungi</taxon>
        <taxon>Dikarya</taxon>
        <taxon>Basidiomycota</taxon>
        <taxon>Agaricomycotina</taxon>
        <taxon>Agaricomycetes</taxon>
        <taxon>Agaricomycetidae</taxon>
        <taxon>Agaricales</taxon>
        <taxon>Marasmiineae</taxon>
        <taxon>Mycenaceae</taxon>
        <taxon>Mycena</taxon>
    </lineage>
</organism>
<name>A0AAD6ZLL9_9AGAR</name>
<proteinExistence type="predicted"/>
<evidence type="ECO:0000256" key="1">
    <source>
        <dbReference type="SAM" id="MobiDB-lite"/>
    </source>
</evidence>
<feature type="region of interest" description="Disordered" evidence="1">
    <location>
        <begin position="123"/>
        <end position="178"/>
    </location>
</feature>
<evidence type="ECO:0000256" key="2">
    <source>
        <dbReference type="SAM" id="SignalP"/>
    </source>
</evidence>
<feature type="chain" id="PRO_5041939073" evidence="2">
    <location>
        <begin position="18"/>
        <end position="178"/>
    </location>
</feature>
<evidence type="ECO:0000313" key="3">
    <source>
        <dbReference type="EMBL" id="KAJ7327491.1"/>
    </source>
</evidence>
<gene>
    <name evidence="3" type="ORF">DFH08DRAFT_816342</name>
</gene>
<accession>A0AAD6ZLL9</accession>